<dbReference type="InterPro" id="IPR009057">
    <property type="entry name" value="Homeodomain-like_sf"/>
</dbReference>
<keyword evidence="2" id="KW-0238">DNA-binding</keyword>
<dbReference type="Pfam" id="PF02311">
    <property type="entry name" value="AraC_binding"/>
    <property type="match status" value="1"/>
</dbReference>
<protein>
    <submittedName>
        <fullName evidence="5">AraC family transcriptional regulator</fullName>
    </submittedName>
</protein>
<dbReference type="Gene3D" id="1.10.10.60">
    <property type="entry name" value="Homeodomain-like"/>
    <property type="match status" value="2"/>
</dbReference>
<feature type="domain" description="HTH araC/xylS-type" evidence="4">
    <location>
        <begin position="183"/>
        <end position="281"/>
    </location>
</feature>
<proteinExistence type="predicted"/>
<dbReference type="InterPro" id="IPR020449">
    <property type="entry name" value="Tscrpt_reg_AraC-type_HTH"/>
</dbReference>
<organism evidence="5 6">
    <name type="scientific">Fictibacillus marinisediminis</name>
    <dbReference type="NCBI Taxonomy" id="2878389"/>
    <lineage>
        <taxon>Bacteria</taxon>
        <taxon>Bacillati</taxon>
        <taxon>Bacillota</taxon>
        <taxon>Bacilli</taxon>
        <taxon>Bacillales</taxon>
        <taxon>Fictibacillaceae</taxon>
        <taxon>Fictibacillus</taxon>
    </lineage>
</organism>
<dbReference type="GO" id="GO:0003700">
    <property type="term" value="F:DNA-binding transcription factor activity"/>
    <property type="evidence" value="ECO:0007669"/>
    <property type="project" value="InterPro"/>
</dbReference>
<dbReference type="InterPro" id="IPR014710">
    <property type="entry name" value="RmlC-like_jellyroll"/>
</dbReference>
<dbReference type="SUPFAM" id="SSF46689">
    <property type="entry name" value="Homeodomain-like"/>
    <property type="match status" value="2"/>
</dbReference>
<gene>
    <name evidence="5" type="ORF">LCY76_08805</name>
</gene>
<evidence type="ECO:0000256" key="3">
    <source>
        <dbReference type="ARBA" id="ARBA00023163"/>
    </source>
</evidence>
<evidence type="ECO:0000256" key="1">
    <source>
        <dbReference type="ARBA" id="ARBA00023015"/>
    </source>
</evidence>
<dbReference type="InterPro" id="IPR018060">
    <property type="entry name" value="HTH_AraC"/>
</dbReference>
<keyword evidence="1" id="KW-0805">Transcription regulation</keyword>
<dbReference type="GO" id="GO:0043565">
    <property type="term" value="F:sequence-specific DNA binding"/>
    <property type="evidence" value="ECO:0007669"/>
    <property type="project" value="InterPro"/>
</dbReference>
<dbReference type="PROSITE" id="PS01124">
    <property type="entry name" value="HTH_ARAC_FAMILY_2"/>
    <property type="match status" value="1"/>
</dbReference>
<dbReference type="Pfam" id="PF12833">
    <property type="entry name" value="HTH_18"/>
    <property type="match status" value="1"/>
</dbReference>
<dbReference type="Gene3D" id="2.60.120.10">
    <property type="entry name" value="Jelly Rolls"/>
    <property type="match status" value="1"/>
</dbReference>
<sequence length="285" mass="33331">MIHFPVPPFPTYITGGEGVFHPGMKHFRRTFSVYDLIYVTCGTLYMTEDNKEYEVREGEYILLTPGWEHYGHRECQEKTEILWLHFHAETAPAVHPDAEVDWSTIFRRDSTYTEAPQFILSFPIKGKVKNREVITSGLDRLFTLNEIPSPENKLRQQLQFSDVLISLQKEVFSIPTAAEQVTQSIIDYVHQHYNEHFSMKNLSQKLLFHQDYLTRCMQQTMGITPLQYLNQYRMNMAKNLISSTTLRMSDIAGKCGMEDAAYFSKLFKKLEGISPRDYRRMSNLF</sequence>
<dbReference type="Proteomes" id="UP001139011">
    <property type="component" value="Unassembled WGS sequence"/>
</dbReference>
<reference evidence="5" key="1">
    <citation type="submission" date="2021-09" db="EMBL/GenBank/DDBJ databases">
        <title>Genome analysis of Fictibacillus sp. KIGAM418 isolated from marine sediment.</title>
        <authorList>
            <person name="Seo M.-J."/>
            <person name="Cho E.-S."/>
            <person name="Hwang C.Y."/>
        </authorList>
    </citation>
    <scope>NUCLEOTIDE SEQUENCE</scope>
    <source>
        <strain evidence="5">KIGAM418</strain>
    </source>
</reference>
<keyword evidence="3" id="KW-0804">Transcription</keyword>
<dbReference type="SMART" id="SM00342">
    <property type="entry name" value="HTH_ARAC"/>
    <property type="match status" value="1"/>
</dbReference>
<evidence type="ECO:0000313" key="5">
    <source>
        <dbReference type="EMBL" id="MCK6256692.1"/>
    </source>
</evidence>
<dbReference type="SUPFAM" id="SSF51215">
    <property type="entry name" value="Regulatory protein AraC"/>
    <property type="match status" value="1"/>
</dbReference>
<dbReference type="PRINTS" id="PR00032">
    <property type="entry name" value="HTHARAC"/>
</dbReference>
<accession>A0A9X2BEZ7</accession>
<dbReference type="InterPro" id="IPR037923">
    <property type="entry name" value="HTH-like"/>
</dbReference>
<dbReference type="AlphaFoldDB" id="A0A9X2BEZ7"/>
<dbReference type="PANTHER" id="PTHR43280">
    <property type="entry name" value="ARAC-FAMILY TRANSCRIPTIONAL REGULATOR"/>
    <property type="match status" value="1"/>
</dbReference>
<dbReference type="PANTHER" id="PTHR43280:SF30">
    <property type="entry name" value="MMSAB OPERON REGULATORY PROTEIN"/>
    <property type="match status" value="1"/>
</dbReference>
<comment type="caution">
    <text evidence="5">The sequence shown here is derived from an EMBL/GenBank/DDBJ whole genome shotgun (WGS) entry which is preliminary data.</text>
</comment>
<name>A0A9X2BEZ7_9BACL</name>
<dbReference type="RefSeq" id="WP_248252325.1">
    <property type="nucleotide sequence ID" value="NZ_JAIWJX010000002.1"/>
</dbReference>
<evidence type="ECO:0000313" key="6">
    <source>
        <dbReference type="Proteomes" id="UP001139011"/>
    </source>
</evidence>
<evidence type="ECO:0000259" key="4">
    <source>
        <dbReference type="PROSITE" id="PS01124"/>
    </source>
</evidence>
<evidence type="ECO:0000256" key="2">
    <source>
        <dbReference type="ARBA" id="ARBA00023125"/>
    </source>
</evidence>
<keyword evidence="6" id="KW-1185">Reference proteome</keyword>
<dbReference type="InterPro" id="IPR003313">
    <property type="entry name" value="AraC-bd"/>
</dbReference>
<dbReference type="EMBL" id="JAIWJX010000002">
    <property type="protein sequence ID" value="MCK6256692.1"/>
    <property type="molecule type" value="Genomic_DNA"/>
</dbReference>